<dbReference type="SUPFAM" id="SSF48019">
    <property type="entry name" value="post-AAA+ oligomerization domain-like"/>
    <property type="match status" value="1"/>
</dbReference>
<evidence type="ECO:0000256" key="9">
    <source>
        <dbReference type="ARBA" id="ARBA00022932"/>
    </source>
</evidence>
<dbReference type="InterPro" id="IPR050238">
    <property type="entry name" value="DNA_Rep/Repair_Clamp_Loader"/>
</dbReference>
<comment type="caution">
    <text evidence="14">The sequence shown here is derived from an EMBL/GenBank/DDBJ whole genome shotgun (WGS) entry which is preliminary data.</text>
</comment>
<dbReference type="PATRIC" id="fig|167964.4.peg.785"/>
<reference evidence="14 15" key="1">
    <citation type="journal article" date="2015" name="MBio">
        <title>Genome-Resolved Metagenomic Analysis Reveals Roles for Candidate Phyla and Other Microbial Community Members in Biogeochemical Transformations in Oil Reservoirs.</title>
        <authorList>
            <person name="Hu P."/>
            <person name="Tom L."/>
            <person name="Singh A."/>
            <person name="Thomas B.C."/>
            <person name="Baker B.J."/>
            <person name="Piceno Y.M."/>
            <person name="Andersen G.L."/>
            <person name="Banfield J.F."/>
        </authorList>
    </citation>
    <scope>NUCLEOTIDE SEQUENCE [LARGE SCALE GENOMIC DNA]</scope>
    <source>
        <strain evidence="14">46_16</strain>
    </source>
</reference>
<dbReference type="InterPro" id="IPR045085">
    <property type="entry name" value="HLD_clamp_pol_III_gamma_tau"/>
</dbReference>
<dbReference type="NCBIfam" id="NF004046">
    <property type="entry name" value="PRK05563.1"/>
    <property type="match status" value="1"/>
</dbReference>
<dbReference type="NCBIfam" id="TIGR02397">
    <property type="entry name" value="dnaX_nterm"/>
    <property type="match status" value="1"/>
</dbReference>
<dbReference type="InterPro" id="IPR003593">
    <property type="entry name" value="AAA+_ATPase"/>
</dbReference>
<protein>
    <recommendedName>
        <fullName evidence="11">DNA polymerase III subunit gamma/tau</fullName>
        <ecNumber evidence="11">2.7.7.7</ecNumber>
    </recommendedName>
</protein>
<evidence type="ECO:0000256" key="8">
    <source>
        <dbReference type="ARBA" id="ARBA00022840"/>
    </source>
</evidence>
<dbReference type="GO" id="GO:0003677">
    <property type="term" value="F:DNA binding"/>
    <property type="evidence" value="ECO:0007669"/>
    <property type="project" value="InterPro"/>
</dbReference>
<dbReference type="GO" id="GO:0009360">
    <property type="term" value="C:DNA polymerase III complex"/>
    <property type="evidence" value="ECO:0007669"/>
    <property type="project" value="InterPro"/>
</dbReference>
<comment type="catalytic activity">
    <reaction evidence="10 11">
        <text>DNA(n) + a 2'-deoxyribonucleoside 5'-triphosphate = DNA(n+1) + diphosphate</text>
        <dbReference type="Rhea" id="RHEA:22508"/>
        <dbReference type="Rhea" id="RHEA-COMP:17339"/>
        <dbReference type="Rhea" id="RHEA-COMP:17340"/>
        <dbReference type="ChEBI" id="CHEBI:33019"/>
        <dbReference type="ChEBI" id="CHEBI:61560"/>
        <dbReference type="ChEBI" id="CHEBI:173112"/>
        <dbReference type="EC" id="2.7.7.7"/>
    </reaction>
</comment>
<dbReference type="InterPro" id="IPR027417">
    <property type="entry name" value="P-loop_NTPase"/>
</dbReference>
<dbReference type="InterPro" id="IPR008921">
    <property type="entry name" value="DNA_pol3_clamp-load_cplx_C"/>
</dbReference>
<comment type="subunit">
    <text evidence="11">DNA polymerase III contains a core (composed of alpha, epsilon and theta chains) that associates with a tau subunit. This core dimerizes to form the POLIII' complex. PolIII' associates with the gamma complex (composed of gamma, delta, delta', psi and chi chains) and with the beta chain to form the complete DNA polymerase III complex.</text>
</comment>
<feature type="compositionally biased region" description="Low complexity" evidence="12">
    <location>
        <begin position="370"/>
        <end position="385"/>
    </location>
</feature>
<dbReference type="Pfam" id="PF22608">
    <property type="entry name" value="DNAX_ATPase_lid"/>
    <property type="match status" value="1"/>
</dbReference>
<evidence type="ECO:0000259" key="13">
    <source>
        <dbReference type="SMART" id="SM00382"/>
    </source>
</evidence>
<feature type="compositionally biased region" description="Basic and acidic residues" evidence="12">
    <location>
        <begin position="390"/>
        <end position="411"/>
    </location>
</feature>
<evidence type="ECO:0000256" key="2">
    <source>
        <dbReference type="ARBA" id="ARBA00022679"/>
    </source>
</evidence>
<comment type="similarity">
    <text evidence="1 11">Belongs to the DnaX/STICHEL family.</text>
</comment>
<accession>A0A124FMX7</accession>
<dbReference type="FunFam" id="3.40.50.300:FF:000014">
    <property type="entry name" value="DNA polymerase III subunit gamma/tau"/>
    <property type="match status" value="1"/>
</dbReference>
<keyword evidence="8 11" id="KW-0067">ATP-binding</keyword>
<organism evidence="14 15">
    <name type="scientific">Anaerolinea thermophila</name>
    <dbReference type="NCBI Taxonomy" id="167964"/>
    <lineage>
        <taxon>Bacteria</taxon>
        <taxon>Bacillati</taxon>
        <taxon>Chloroflexota</taxon>
        <taxon>Anaerolineae</taxon>
        <taxon>Anaerolineales</taxon>
        <taxon>Anaerolineaceae</taxon>
        <taxon>Anaerolinea</taxon>
    </lineage>
</organism>
<dbReference type="SUPFAM" id="SSF52540">
    <property type="entry name" value="P-loop containing nucleoside triphosphate hydrolases"/>
    <property type="match status" value="1"/>
</dbReference>
<dbReference type="Pfam" id="PF12169">
    <property type="entry name" value="DNA_pol3_gamma3"/>
    <property type="match status" value="1"/>
</dbReference>
<evidence type="ECO:0000313" key="14">
    <source>
        <dbReference type="EMBL" id="KUK46136.1"/>
    </source>
</evidence>
<dbReference type="GO" id="GO:0003887">
    <property type="term" value="F:DNA-directed DNA polymerase activity"/>
    <property type="evidence" value="ECO:0007669"/>
    <property type="project" value="UniProtKB-KW"/>
</dbReference>
<keyword evidence="6 11" id="KW-0547">Nucleotide-binding</keyword>
<dbReference type="CDD" id="cd18137">
    <property type="entry name" value="HLD_clamp_pol_III_gamma_tau"/>
    <property type="match status" value="1"/>
</dbReference>
<dbReference type="Gene3D" id="1.20.272.10">
    <property type="match status" value="1"/>
</dbReference>
<dbReference type="InterPro" id="IPR001270">
    <property type="entry name" value="ClpA/B"/>
</dbReference>
<evidence type="ECO:0000256" key="11">
    <source>
        <dbReference type="RuleBase" id="RU364063"/>
    </source>
</evidence>
<dbReference type="Proteomes" id="UP000064249">
    <property type="component" value="Unassembled WGS sequence"/>
</dbReference>
<dbReference type="GO" id="GO:0006261">
    <property type="term" value="P:DNA-templated DNA replication"/>
    <property type="evidence" value="ECO:0007669"/>
    <property type="project" value="TreeGrafter"/>
</dbReference>
<evidence type="ECO:0000256" key="3">
    <source>
        <dbReference type="ARBA" id="ARBA00022695"/>
    </source>
</evidence>
<keyword evidence="7" id="KW-0862">Zinc</keyword>
<feature type="domain" description="AAA+ ATPase" evidence="13">
    <location>
        <begin position="36"/>
        <end position="179"/>
    </location>
</feature>
<dbReference type="PANTHER" id="PTHR11669:SF0">
    <property type="entry name" value="PROTEIN STICHEL-LIKE 2"/>
    <property type="match status" value="1"/>
</dbReference>
<dbReference type="Pfam" id="PF13177">
    <property type="entry name" value="DNA_pol3_delta2"/>
    <property type="match status" value="1"/>
</dbReference>
<dbReference type="EMBL" id="LGFU01000066">
    <property type="protein sequence ID" value="KUK46136.1"/>
    <property type="molecule type" value="Genomic_DNA"/>
</dbReference>
<evidence type="ECO:0000313" key="15">
    <source>
        <dbReference type="Proteomes" id="UP000064249"/>
    </source>
</evidence>
<dbReference type="GO" id="GO:0005524">
    <property type="term" value="F:ATP binding"/>
    <property type="evidence" value="ECO:0007669"/>
    <property type="project" value="UniProtKB-KW"/>
</dbReference>
<gene>
    <name evidence="11" type="primary">dnaX</name>
    <name evidence="14" type="ORF">XD73_0986</name>
</gene>
<dbReference type="AlphaFoldDB" id="A0A124FMX7"/>
<evidence type="ECO:0000256" key="7">
    <source>
        <dbReference type="ARBA" id="ARBA00022833"/>
    </source>
</evidence>
<feature type="region of interest" description="Disordered" evidence="12">
    <location>
        <begin position="370"/>
        <end position="429"/>
    </location>
</feature>
<name>A0A124FMX7_9CHLR</name>
<dbReference type="InterPro" id="IPR022754">
    <property type="entry name" value="DNA_pol_III_gamma-3"/>
</dbReference>
<keyword evidence="5" id="KW-0479">Metal-binding</keyword>
<evidence type="ECO:0000256" key="6">
    <source>
        <dbReference type="ARBA" id="ARBA00022741"/>
    </source>
</evidence>
<dbReference type="GO" id="GO:0046872">
    <property type="term" value="F:metal ion binding"/>
    <property type="evidence" value="ECO:0007669"/>
    <property type="project" value="UniProtKB-KW"/>
</dbReference>
<feature type="compositionally biased region" description="Acidic residues" evidence="12">
    <location>
        <begin position="416"/>
        <end position="426"/>
    </location>
</feature>
<evidence type="ECO:0000256" key="10">
    <source>
        <dbReference type="ARBA" id="ARBA00049244"/>
    </source>
</evidence>
<comment type="function">
    <text evidence="11">DNA polymerase III is a complex, multichain enzyme responsible for most of the replicative synthesis in bacteria. This DNA polymerase also exhibits 3' to 5' exonuclease activity.</text>
</comment>
<evidence type="ECO:0000256" key="12">
    <source>
        <dbReference type="SAM" id="MobiDB-lite"/>
    </source>
</evidence>
<dbReference type="EC" id="2.7.7.7" evidence="11"/>
<dbReference type="SMART" id="SM00382">
    <property type="entry name" value="AAA"/>
    <property type="match status" value="1"/>
</dbReference>
<keyword evidence="2 11" id="KW-0808">Transferase</keyword>
<dbReference type="PRINTS" id="PR00300">
    <property type="entry name" value="CLPPROTEASEA"/>
</dbReference>
<proteinExistence type="inferred from homology"/>
<dbReference type="Gene3D" id="1.10.8.60">
    <property type="match status" value="1"/>
</dbReference>
<sequence length="560" mass="62073">MAKALYRKWRPQDWDQVVAQEHVIQTLHNAVVQDRVAHAYLFAGPRGTGKTTTARLLAKAVNCEAPDRKDRPCNQCEHCKAINAGRFMDLIEIDAASNTSVDDVRELRDKINFSPSQGDFKVYIIDEVHMLSTAAFNALLKTLEEPPTHAIFVLATTEIHKIPATVLSRCQRHEFRRIPIDTIVKLLKEKSQEEGIKVADGVFSIIARQATGSLRDAISLLDQLASTTETISLDITQQTLGTATNMRVVEIIEALIDQDSSKGLSEINGALDGGTDPRQLARQIVTYLRNILLYKMENKDRFEVSEEVELKIFEHAGKLGMPDLLRAIEAFNKATTDEHANWHPGLGLELAFTNYLVKPAEQVYQIKQPTQTAPVQQTPQYQTTPIVDKPSAEKKVSKAKKSPEVETKTAEPEQPVADDVEPEESEVVQPPTNIKKIEGPISISDVHQAWNEIRARVKQHNPRTEGLLNTSKLTGVDGNTLILGFTSDTLKGMMEKEGNLTLTSDILEEVFGQPMLVKCIVTSHQGSALPKNIKIEKDGMVGTATRDLGGKISSAEEIQD</sequence>
<keyword evidence="9 11" id="KW-0239">DNA-directed DNA polymerase</keyword>
<dbReference type="Gene3D" id="3.40.50.300">
    <property type="entry name" value="P-loop containing nucleotide triphosphate hydrolases"/>
    <property type="match status" value="1"/>
</dbReference>
<evidence type="ECO:0000256" key="4">
    <source>
        <dbReference type="ARBA" id="ARBA00022705"/>
    </source>
</evidence>
<evidence type="ECO:0000256" key="1">
    <source>
        <dbReference type="ARBA" id="ARBA00006360"/>
    </source>
</evidence>
<keyword evidence="3 11" id="KW-0548">Nucleotidyltransferase</keyword>
<keyword evidence="4 11" id="KW-0235">DNA replication</keyword>
<evidence type="ECO:0000256" key="5">
    <source>
        <dbReference type="ARBA" id="ARBA00022723"/>
    </source>
</evidence>
<dbReference type="PANTHER" id="PTHR11669">
    <property type="entry name" value="REPLICATION FACTOR C / DNA POLYMERASE III GAMMA-TAU SUBUNIT"/>
    <property type="match status" value="1"/>
</dbReference>
<dbReference type="InterPro" id="IPR012763">
    <property type="entry name" value="DNA_pol_III_sug/sutau_N"/>
</dbReference>
<dbReference type="CDD" id="cd00009">
    <property type="entry name" value="AAA"/>
    <property type="match status" value="1"/>
</dbReference>